<keyword evidence="1" id="KW-0732">Signal</keyword>
<gene>
    <name evidence="2" type="ORF">SUNI508_06427</name>
</gene>
<dbReference type="Gene3D" id="2.120.10.10">
    <property type="match status" value="1"/>
</dbReference>
<dbReference type="InterPro" id="IPR036278">
    <property type="entry name" value="Sialidase_sf"/>
</dbReference>
<dbReference type="EMBL" id="JARVKF010000235">
    <property type="protein sequence ID" value="KAK9420431.1"/>
    <property type="molecule type" value="Genomic_DNA"/>
</dbReference>
<evidence type="ECO:0000313" key="3">
    <source>
        <dbReference type="Proteomes" id="UP001408356"/>
    </source>
</evidence>
<keyword evidence="3" id="KW-1185">Reference proteome</keyword>
<dbReference type="PANTHER" id="PTHR38792">
    <property type="entry name" value="BNR/ASP-BOX REPEAT DOMAIN PROTEIN (AFU_ORTHOLOGUE AFUA_7G06430)-RELATED"/>
    <property type="match status" value="1"/>
</dbReference>
<dbReference type="Proteomes" id="UP001408356">
    <property type="component" value="Unassembled WGS sequence"/>
</dbReference>
<evidence type="ECO:0000313" key="2">
    <source>
        <dbReference type="EMBL" id="KAK9420431.1"/>
    </source>
</evidence>
<protein>
    <submittedName>
        <fullName evidence="2">Sialidase domain-containing protein</fullName>
    </submittedName>
</protein>
<organism evidence="2 3">
    <name type="scientific">Seiridium unicorne</name>
    <dbReference type="NCBI Taxonomy" id="138068"/>
    <lineage>
        <taxon>Eukaryota</taxon>
        <taxon>Fungi</taxon>
        <taxon>Dikarya</taxon>
        <taxon>Ascomycota</taxon>
        <taxon>Pezizomycotina</taxon>
        <taxon>Sordariomycetes</taxon>
        <taxon>Xylariomycetidae</taxon>
        <taxon>Amphisphaeriales</taxon>
        <taxon>Sporocadaceae</taxon>
        <taxon>Seiridium</taxon>
    </lineage>
</organism>
<name>A0ABR2V1P3_9PEZI</name>
<feature type="chain" id="PRO_5046502691" evidence="1">
    <location>
        <begin position="22"/>
        <end position="400"/>
    </location>
</feature>
<reference evidence="2 3" key="1">
    <citation type="journal article" date="2024" name="J. Plant Pathol.">
        <title>Sequence and assembly of the genome of Seiridium unicorne, isolate CBS 538.82, causal agent of cypress canker disease.</title>
        <authorList>
            <person name="Scali E."/>
            <person name="Rocca G.D."/>
            <person name="Danti R."/>
            <person name="Garbelotto M."/>
            <person name="Barberini S."/>
            <person name="Baroncelli R."/>
            <person name="Emiliani G."/>
        </authorList>
    </citation>
    <scope>NUCLEOTIDE SEQUENCE [LARGE SCALE GENOMIC DNA]</scope>
    <source>
        <strain evidence="2 3">BM-138-508</strain>
    </source>
</reference>
<accession>A0ABR2V1P3</accession>
<dbReference type="PANTHER" id="PTHR38792:SF3">
    <property type="entry name" value="BNR_ASP-BOX REPEAT DOMAIN PROTEIN (AFU_ORTHOLOGUE AFUA_7G06430)-RELATED"/>
    <property type="match status" value="1"/>
</dbReference>
<dbReference type="SUPFAM" id="SSF50939">
    <property type="entry name" value="Sialidases"/>
    <property type="match status" value="1"/>
</dbReference>
<dbReference type="CDD" id="cd15482">
    <property type="entry name" value="Sialidase_non-viral"/>
    <property type="match status" value="1"/>
</dbReference>
<proteinExistence type="predicted"/>
<evidence type="ECO:0000256" key="1">
    <source>
        <dbReference type="SAM" id="SignalP"/>
    </source>
</evidence>
<feature type="signal peptide" evidence="1">
    <location>
        <begin position="1"/>
        <end position="21"/>
    </location>
</feature>
<comment type="caution">
    <text evidence="2">The sequence shown here is derived from an EMBL/GenBank/DDBJ whole genome shotgun (WGS) entry which is preliminary data.</text>
</comment>
<sequence length="400" mass="43556">MHTYLHLAIVILVLYLSLQTSKMPGQFAQKLLNKFGVGEQQQQQQEQHSSQEPIGAACHIAEDIRNLNPSGGTYPRLCRLSDGSILCASTRVEGPTHILHVSRSTDNAQSFTPWGEVARAQGDCDNLFLCEVPGNGHDGPSILGAFRNHDLGPDRKPAHFRITVCRSTDTGRTWQFLSQAAEQSAAQSGGMGLWEPFIRVGRSGEVQLTYSAELAGDNQETFRVISQNGGQNWSPPQCLRCHAPEERLRDGMQGIVAVRDAATGHEALVIVCETTRHGTFSVEYSVSWDDGHSWGSRGVVYCPPWGRNAGAPQIARFGNGALAVVFMTDEDAMATEWPKNAAVKGVVSEGLRDGRIGWSKPMQISQSGGFWPGLLEVGSGEVMAVYEHGGRPLGKMLHLR</sequence>